<dbReference type="InterPro" id="IPR043129">
    <property type="entry name" value="ATPase_NBD"/>
</dbReference>
<organism evidence="4 5">
    <name type="scientific">Nitrospira defluvii</name>
    <dbReference type="NCBI Taxonomy" id="330214"/>
    <lineage>
        <taxon>Bacteria</taxon>
        <taxon>Pseudomonadati</taxon>
        <taxon>Nitrospirota</taxon>
        <taxon>Nitrospiria</taxon>
        <taxon>Nitrospirales</taxon>
        <taxon>Nitrospiraceae</taxon>
        <taxon>Nitrospira</taxon>
    </lineage>
</organism>
<protein>
    <recommendedName>
        <fullName evidence="6">Actin-like protein N-terminal domain-containing protein</fullName>
    </recommendedName>
</protein>
<reference evidence="4 5" key="1">
    <citation type="submission" date="2021-02" db="EMBL/GenBank/DDBJ databases">
        <authorList>
            <person name="Han P."/>
        </authorList>
    </citation>
    <scope>NUCLEOTIDE SEQUENCE [LARGE SCALE GENOMIC DNA]</scope>
    <source>
        <strain evidence="4">Candidatus Nitrospira sp. ZN2</strain>
    </source>
</reference>
<dbReference type="Gene3D" id="3.30.420.40">
    <property type="match status" value="2"/>
</dbReference>
<dbReference type="EMBL" id="CAJNBJ010000020">
    <property type="protein sequence ID" value="CAE6794912.1"/>
    <property type="molecule type" value="Genomic_DNA"/>
</dbReference>
<evidence type="ECO:0008006" key="6">
    <source>
        <dbReference type="Google" id="ProtNLM"/>
    </source>
</evidence>
<accession>A0ABN7MB01</accession>
<feature type="region of interest" description="Disordered" evidence="1">
    <location>
        <begin position="334"/>
        <end position="357"/>
    </location>
</feature>
<evidence type="ECO:0000259" key="2">
    <source>
        <dbReference type="Pfam" id="PF17989"/>
    </source>
</evidence>
<dbReference type="RefSeq" id="WP_213044019.1">
    <property type="nucleotide sequence ID" value="NZ_CAJNBJ010000020.1"/>
</dbReference>
<dbReference type="InterPro" id="IPR040607">
    <property type="entry name" value="ALP_N"/>
</dbReference>
<dbReference type="Pfam" id="PF21522">
    <property type="entry name" value="MreB-like_C"/>
    <property type="match status" value="1"/>
</dbReference>
<sequence length="357" mass="38910">MSKATVEQPKASRGRQRPASSAPWVAIDVGYGYTKILTQEGQANVFPSLVAPAELSNIDLSLSDPQETVKLEGAEYIVGQAAVSRGFRFSEEYDGWWMTTRYKALLHYAAANFVPPGSRIVTGIPLHIFGSQRAQHQISDVFRKALKAPAVAVLPQGFGALCLAISTNSALAQGRVALVDIGSRTTELICFSDGQYLNHESAGVVLGVGQVYTQVAQKLSSQHQRPIDAYEVDWALREDKPIKIKGGVVERQALEALVQHYVRPLATRLHNEMTRLWKEGAPGIDHLLYCGGGSALLASYLGHFRDDYTILPESQFTNAAGYLEYIRLTSKDQTRAQDQGADDIPQGDASAQKASHA</sequence>
<evidence type="ECO:0000259" key="3">
    <source>
        <dbReference type="Pfam" id="PF21522"/>
    </source>
</evidence>
<name>A0ABN7MB01_9BACT</name>
<dbReference type="Proteomes" id="UP000675880">
    <property type="component" value="Unassembled WGS sequence"/>
</dbReference>
<evidence type="ECO:0000256" key="1">
    <source>
        <dbReference type="SAM" id="MobiDB-lite"/>
    </source>
</evidence>
<evidence type="ECO:0000313" key="5">
    <source>
        <dbReference type="Proteomes" id="UP000675880"/>
    </source>
</evidence>
<dbReference type="CDD" id="cd24025">
    <property type="entry name" value="ASKHA_NBD_ParM_pCBH-like"/>
    <property type="match status" value="1"/>
</dbReference>
<feature type="domain" description="Actin homologue MreB-like C-terminal" evidence="3">
    <location>
        <begin position="178"/>
        <end position="301"/>
    </location>
</feature>
<dbReference type="InterPro" id="IPR049067">
    <property type="entry name" value="MreB-like_C"/>
</dbReference>
<evidence type="ECO:0000313" key="4">
    <source>
        <dbReference type="EMBL" id="CAE6794912.1"/>
    </source>
</evidence>
<dbReference type="SUPFAM" id="SSF53067">
    <property type="entry name" value="Actin-like ATPase domain"/>
    <property type="match status" value="2"/>
</dbReference>
<comment type="caution">
    <text evidence="4">The sequence shown here is derived from an EMBL/GenBank/DDBJ whole genome shotgun (WGS) entry which is preliminary data.</text>
</comment>
<proteinExistence type="predicted"/>
<keyword evidence="5" id="KW-1185">Reference proteome</keyword>
<feature type="domain" description="Actin-like protein N-terminal" evidence="2">
    <location>
        <begin position="26"/>
        <end position="136"/>
    </location>
</feature>
<gene>
    <name evidence="4" type="ORF">NSPZN2_70043</name>
</gene>
<dbReference type="Pfam" id="PF17989">
    <property type="entry name" value="ALP_N"/>
    <property type="match status" value="1"/>
</dbReference>